<sequence length="165" mass="19157">MKTSLIIISALLVLCVFVPFFLFIYNSSKHTSKIKQLVKSFSKSENHNYTAQEFWRKNFIGITENNVLTVAQIKDDVPQIFETNLNEIASCKVIKEYAASKDHKSHLKSLGLELKYKQASLQPLFIQFFDVDLDVTEDFEMQRIEKWHELINQAVAKRELIKKAS</sequence>
<reference evidence="2 3" key="1">
    <citation type="submission" date="2020-03" db="EMBL/GenBank/DDBJ databases">
        <title>Tamlana sp. nov, isolated from XXX.</title>
        <authorList>
            <person name="Cao W.R."/>
        </authorList>
    </citation>
    <scope>NUCLEOTIDE SEQUENCE [LARGE SCALE GENOMIC DNA]</scope>
    <source>
        <strain evidence="2 3">HST1-43</strain>
    </source>
</reference>
<organism evidence="2 3">
    <name type="scientific">Tamlana crocina</name>
    <dbReference type="NCBI Taxonomy" id="393006"/>
    <lineage>
        <taxon>Bacteria</taxon>
        <taxon>Pseudomonadati</taxon>
        <taxon>Bacteroidota</taxon>
        <taxon>Flavobacteriia</taxon>
        <taxon>Flavobacteriales</taxon>
        <taxon>Flavobacteriaceae</taxon>
        <taxon>Tamlana</taxon>
    </lineage>
</organism>
<evidence type="ECO:0000256" key="1">
    <source>
        <dbReference type="SAM" id="Phobius"/>
    </source>
</evidence>
<dbReference type="EMBL" id="JAAVJS010000001">
    <property type="protein sequence ID" value="NJX14147.1"/>
    <property type="molecule type" value="Genomic_DNA"/>
</dbReference>
<evidence type="ECO:0008006" key="4">
    <source>
        <dbReference type="Google" id="ProtNLM"/>
    </source>
</evidence>
<comment type="caution">
    <text evidence="2">The sequence shown here is derived from an EMBL/GenBank/DDBJ whole genome shotgun (WGS) entry which is preliminary data.</text>
</comment>
<dbReference type="Proteomes" id="UP000760545">
    <property type="component" value="Unassembled WGS sequence"/>
</dbReference>
<accession>A0ABX1D707</accession>
<evidence type="ECO:0000313" key="2">
    <source>
        <dbReference type="EMBL" id="NJX14147.1"/>
    </source>
</evidence>
<evidence type="ECO:0000313" key="3">
    <source>
        <dbReference type="Proteomes" id="UP000760545"/>
    </source>
</evidence>
<keyword evidence="3" id="KW-1185">Reference proteome</keyword>
<gene>
    <name evidence="2" type="ORF">HC176_01425</name>
</gene>
<keyword evidence="1" id="KW-0472">Membrane</keyword>
<feature type="transmembrane region" description="Helical" evidence="1">
    <location>
        <begin position="6"/>
        <end position="25"/>
    </location>
</feature>
<protein>
    <recommendedName>
        <fullName evidence="4">Phenylalanyl-tRNA synthetase subunit alpha</fullName>
    </recommendedName>
</protein>
<proteinExistence type="predicted"/>
<keyword evidence="1" id="KW-1133">Transmembrane helix</keyword>
<keyword evidence="1" id="KW-0812">Transmembrane</keyword>
<dbReference type="RefSeq" id="WP_167916397.1">
    <property type="nucleotide sequence ID" value="NZ_JAAVJS010000001.1"/>
</dbReference>
<name>A0ABX1D707_9FLAO</name>